<dbReference type="PANTHER" id="PTHR45007">
    <property type="entry name" value="CARBOXYLASE, PUTATIVE (AFU_ORTHOLOGUE AFUA_5G07570)-RELATED"/>
    <property type="match status" value="1"/>
</dbReference>
<dbReference type="Pfam" id="PF00289">
    <property type="entry name" value="Biotin_carb_N"/>
    <property type="match status" value="1"/>
</dbReference>
<dbReference type="Proteomes" id="UP000190776">
    <property type="component" value="Unassembled WGS sequence"/>
</dbReference>
<feature type="domain" description="Lipoyl-binding" evidence="8">
    <location>
        <begin position="563"/>
        <end position="639"/>
    </location>
</feature>
<dbReference type="SUPFAM" id="SSF52440">
    <property type="entry name" value="PreATP-grasp domain"/>
    <property type="match status" value="1"/>
</dbReference>
<dbReference type="OrthoDB" id="196847at2759"/>
<dbReference type="InterPro" id="IPR005479">
    <property type="entry name" value="CPAse_ATP-bd"/>
</dbReference>
<dbReference type="InterPro" id="IPR000089">
    <property type="entry name" value="Biotin_lipoyl"/>
</dbReference>
<evidence type="ECO:0000256" key="1">
    <source>
        <dbReference type="ARBA" id="ARBA00001953"/>
    </source>
</evidence>
<keyword evidence="4 6" id="KW-0067">ATP-binding</keyword>
<organism evidence="11 12">
    <name type="scientific">Diplodia seriata</name>
    <dbReference type="NCBI Taxonomy" id="420778"/>
    <lineage>
        <taxon>Eukaryota</taxon>
        <taxon>Fungi</taxon>
        <taxon>Dikarya</taxon>
        <taxon>Ascomycota</taxon>
        <taxon>Pezizomycotina</taxon>
        <taxon>Dothideomycetes</taxon>
        <taxon>Dothideomycetes incertae sedis</taxon>
        <taxon>Botryosphaeriales</taxon>
        <taxon>Botryosphaeriaceae</taxon>
        <taxon>Diplodia</taxon>
    </lineage>
</organism>
<dbReference type="InterPro" id="IPR011053">
    <property type="entry name" value="Single_hybrid_motif"/>
</dbReference>
<dbReference type="SMART" id="SM00878">
    <property type="entry name" value="Biotin_carb_C"/>
    <property type="match status" value="1"/>
</dbReference>
<evidence type="ECO:0000256" key="7">
    <source>
        <dbReference type="SAM" id="MobiDB-lite"/>
    </source>
</evidence>
<dbReference type="InterPro" id="IPR016185">
    <property type="entry name" value="PreATP-grasp_dom_sf"/>
</dbReference>
<comment type="cofactor">
    <cofactor evidence="1">
        <name>biotin</name>
        <dbReference type="ChEBI" id="CHEBI:57586"/>
    </cofactor>
</comment>
<dbReference type="Pfam" id="PF02785">
    <property type="entry name" value="Biotin_carb_C"/>
    <property type="match status" value="1"/>
</dbReference>
<evidence type="ECO:0000256" key="6">
    <source>
        <dbReference type="PROSITE-ProRule" id="PRU00409"/>
    </source>
</evidence>
<dbReference type="EMBL" id="MSZU01000080">
    <property type="protein sequence ID" value="OMP86585.1"/>
    <property type="molecule type" value="Genomic_DNA"/>
</dbReference>
<feature type="region of interest" description="Disordered" evidence="7">
    <location>
        <begin position="262"/>
        <end position="287"/>
    </location>
</feature>
<keyword evidence="3 6" id="KW-0547">Nucleotide-binding</keyword>
<dbReference type="AlphaFoldDB" id="A0A1S8BGK0"/>
<dbReference type="PROSITE" id="PS00867">
    <property type="entry name" value="CPSASE_2"/>
    <property type="match status" value="1"/>
</dbReference>
<reference evidence="11 12" key="1">
    <citation type="submission" date="2017-01" db="EMBL/GenBank/DDBJ databases">
        <title>Draft genome sequence of Diplodia seriata F98.1, a fungal species involved in grapevine trunk diseases.</title>
        <authorList>
            <person name="Robert-Siegwald G."/>
            <person name="Vallet J."/>
            <person name="Abou-Mansour E."/>
            <person name="Xu J."/>
            <person name="Rey P."/>
            <person name="Bertsch C."/>
            <person name="Rego C."/>
            <person name="Larignon P."/>
            <person name="Fontaine F."/>
            <person name="Lebrun M.-H."/>
        </authorList>
    </citation>
    <scope>NUCLEOTIDE SEQUENCE [LARGE SCALE GENOMIC DNA]</scope>
    <source>
        <strain evidence="11 12">F98.1</strain>
    </source>
</reference>
<dbReference type="STRING" id="420778.A0A1S8BGK0"/>
<feature type="compositionally biased region" description="Low complexity" evidence="7">
    <location>
        <begin position="262"/>
        <end position="271"/>
    </location>
</feature>
<dbReference type="GO" id="GO:0005524">
    <property type="term" value="F:ATP binding"/>
    <property type="evidence" value="ECO:0007669"/>
    <property type="project" value="UniProtKB-UniRule"/>
</dbReference>
<dbReference type="InterPro" id="IPR005482">
    <property type="entry name" value="Biotin_COase_C"/>
</dbReference>
<keyword evidence="11" id="KW-0670">Pyruvate</keyword>
<evidence type="ECO:0000256" key="5">
    <source>
        <dbReference type="ARBA" id="ARBA00023267"/>
    </source>
</evidence>
<feature type="compositionally biased region" description="Pro residues" evidence="7">
    <location>
        <begin position="272"/>
        <end position="286"/>
    </location>
</feature>
<comment type="caution">
    <text evidence="11">The sequence shown here is derived from an EMBL/GenBank/DDBJ whole genome shotgun (WGS) entry which is preliminary data.</text>
</comment>
<dbReference type="PROSITE" id="PS50975">
    <property type="entry name" value="ATP_GRASP"/>
    <property type="match status" value="1"/>
</dbReference>
<sequence>SYMDIPHLITLIKQHGIDAVHPGYGFLSESAEFARRVWEEADAAVVGPGWEILEQTGDKLKARKLAEECSVPVTPALLHPTSSIPTLGAFARSTGYPIMIKAVDGGGGRGIRLVRSDEELERQATRAIEESPSRRVFAERALVDGYRHVEVQIVGDGRGGIRHLWERECSVQRRWQKVVEEAPSTIADRGLVGEVIGAAVRMAEKLTYFSLGTFEFLVHPLTRTFTFLEINPRLQVEHTVTEALVPGLDLVQTQLLLHQGASSSSSSSSALPSPPPPPPGAPPPPLHAIQLRLTAEEPARDFALGTTPHLHLHLPDPTGPGVRVDTHRPDGSAVGTDFDPLLAKIVVAAAGRGACIRKARRVLAEVEVDGGAVTNVGLLRAVVASGAFGRGECDTRWLEGSVGGLVRVGEAIGGEIARGKRGEEGSGGFAVWEKARASGGGSGGGDMAGAAVGGGGSSSTVLFRKGDAWNVTLEAAPSSSSEGAAEVKKATASASASAAPTHHLELTRVLRNDFPSSLSAEVVFSSTAADTGAPSSSSPSTPYVMHIAATTTSSSAALSQHRRGRPDDPSHVCIPFAGKVVEVLVDDGDVVKEGDVVCVVRQMKMELEVRSARTGRVTWVFEGEEGDEVSEGTLACVLELESKEKARL</sequence>
<evidence type="ECO:0000256" key="2">
    <source>
        <dbReference type="ARBA" id="ARBA00022598"/>
    </source>
</evidence>
<protein>
    <submittedName>
        <fullName evidence="11">Pyruvate carboxylase</fullName>
    </submittedName>
</protein>
<keyword evidence="5" id="KW-0092">Biotin</keyword>
<dbReference type="GO" id="GO:0046872">
    <property type="term" value="F:metal ion binding"/>
    <property type="evidence" value="ECO:0007669"/>
    <property type="project" value="InterPro"/>
</dbReference>
<dbReference type="PROSITE" id="PS50968">
    <property type="entry name" value="BIOTINYL_LIPOYL"/>
    <property type="match status" value="1"/>
</dbReference>
<dbReference type="PANTHER" id="PTHR45007:SF1">
    <property type="entry name" value="CARBOXYLASE, PUTATIVE (AFU_ORTHOLOGUE AFUA_5G07570)-RELATED"/>
    <property type="match status" value="1"/>
</dbReference>
<feature type="non-terminal residue" evidence="11">
    <location>
        <position position="1"/>
    </location>
</feature>
<dbReference type="InterPro" id="IPR011764">
    <property type="entry name" value="Biotin_carboxylation_dom"/>
</dbReference>
<name>A0A1S8BGK0_9PEZI</name>
<dbReference type="SUPFAM" id="SSF56059">
    <property type="entry name" value="Glutathione synthetase ATP-binding domain-like"/>
    <property type="match status" value="1"/>
</dbReference>
<evidence type="ECO:0000259" key="8">
    <source>
        <dbReference type="PROSITE" id="PS50968"/>
    </source>
</evidence>
<proteinExistence type="predicted"/>
<dbReference type="Gene3D" id="3.30.470.20">
    <property type="entry name" value="ATP-grasp fold, B domain"/>
    <property type="match status" value="1"/>
</dbReference>
<dbReference type="Gene3D" id="2.40.50.100">
    <property type="match status" value="1"/>
</dbReference>
<dbReference type="SUPFAM" id="SSF51230">
    <property type="entry name" value="Single hybrid motif"/>
    <property type="match status" value="1"/>
</dbReference>
<feature type="domain" description="Biotin carboxylation" evidence="10">
    <location>
        <begin position="1"/>
        <end position="403"/>
    </location>
</feature>
<keyword evidence="2" id="KW-0436">Ligase</keyword>
<gene>
    <name evidence="11" type="ORF">BK809_0003756</name>
</gene>
<evidence type="ECO:0000256" key="3">
    <source>
        <dbReference type="ARBA" id="ARBA00022741"/>
    </source>
</evidence>
<dbReference type="Pfam" id="PF02786">
    <property type="entry name" value="CPSase_L_D2"/>
    <property type="match status" value="1"/>
</dbReference>
<dbReference type="InterPro" id="IPR005481">
    <property type="entry name" value="BC-like_N"/>
</dbReference>
<dbReference type="GO" id="GO:0016874">
    <property type="term" value="F:ligase activity"/>
    <property type="evidence" value="ECO:0007669"/>
    <property type="project" value="UniProtKB-KW"/>
</dbReference>
<dbReference type="CDD" id="cd06850">
    <property type="entry name" value="biotinyl_domain"/>
    <property type="match status" value="1"/>
</dbReference>
<evidence type="ECO:0000256" key="4">
    <source>
        <dbReference type="ARBA" id="ARBA00022840"/>
    </source>
</evidence>
<dbReference type="InterPro" id="IPR011761">
    <property type="entry name" value="ATP-grasp"/>
</dbReference>
<accession>A0A1S8BGK0</accession>
<evidence type="ECO:0000259" key="10">
    <source>
        <dbReference type="PROSITE" id="PS50979"/>
    </source>
</evidence>
<evidence type="ECO:0000313" key="11">
    <source>
        <dbReference type="EMBL" id="OMP86585.1"/>
    </source>
</evidence>
<dbReference type="Pfam" id="PF00364">
    <property type="entry name" value="Biotin_lipoyl"/>
    <property type="match status" value="1"/>
</dbReference>
<evidence type="ECO:0000313" key="12">
    <source>
        <dbReference type="Proteomes" id="UP000190776"/>
    </source>
</evidence>
<feature type="domain" description="ATP-grasp" evidence="9">
    <location>
        <begin position="63"/>
        <end position="259"/>
    </location>
</feature>
<evidence type="ECO:0000259" key="9">
    <source>
        <dbReference type="PROSITE" id="PS50975"/>
    </source>
</evidence>
<dbReference type="SUPFAM" id="SSF51246">
    <property type="entry name" value="Rudiment single hybrid motif"/>
    <property type="match status" value="1"/>
</dbReference>
<dbReference type="InterPro" id="IPR011054">
    <property type="entry name" value="Rudment_hybrid_motif"/>
</dbReference>
<dbReference type="PROSITE" id="PS50979">
    <property type="entry name" value="BC"/>
    <property type="match status" value="1"/>
</dbReference>